<evidence type="ECO:0000313" key="1">
    <source>
        <dbReference type="EMBL" id="CAD8124866.1"/>
    </source>
</evidence>
<proteinExistence type="predicted"/>
<dbReference type="GO" id="GO:0016853">
    <property type="term" value="F:isomerase activity"/>
    <property type="evidence" value="ECO:0007669"/>
    <property type="project" value="InterPro"/>
</dbReference>
<dbReference type="AlphaFoldDB" id="A0A8S1R970"/>
<accession>A0A8S1R970</accession>
<name>A0A8S1R970_9CILI</name>
<dbReference type="OrthoDB" id="283285at2759"/>
<dbReference type="Proteomes" id="UP000692954">
    <property type="component" value="Unassembled WGS sequence"/>
</dbReference>
<evidence type="ECO:0000313" key="2">
    <source>
        <dbReference type="Proteomes" id="UP000692954"/>
    </source>
</evidence>
<gene>
    <name evidence="1" type="ORF">PSON_ATCC_30995.1.T1540077</name>
</gene>
<reference evidence="1" key="1">
    <citation type="submission" date="2021-01" db="EMBL/GenBank/DDBJ databases">
        <authorList>
            <consortium name="Genoscope - CEA"/>
            <person name="William W."/>
        </authorList>
    </citation>
    <scope>NUCLEOTIDE SEQUENCE</scope>
</reference>
<keyword evidence="2" id="KW-1185">Reference proteome</keyword>
<dbReference type="GO" id="GO:0005975">
    <property type="term" value="P:carbohydrate metabolic process"/>
    <property type="evidence" value="ECO:0007669"/>
    <property type="project" value="InterPro"/>
</dbReference>
<dbReference type="Pfam" id="PF02502">
    <property type="entry name" value="LacAB_rpiB"/>
    <property type="match status" value="1"/>
</dbReference>
<dbReference type="PANTHER" id="PTHR30345">
    <property type="entry name" value="RIBOSE-5-PHOSPHATE ISOMERASE B"/>
    <property type="match status" value="1"/>
</dbReference>
<organism evidence="1 2">
    <name type="scientific">Paramecium sonneborni</name>
    <dbReference type="NCBI Taxonomy" id="65129"/>
    <lineage>
        <taxon>Eukaryota</taxon>
        <taxon>Sar</taxon>
        <taxon>Alveolata</taxon>
        <taxon>Ciliophora</taxon>
        <taxon>Intramacronucleata</taxon>
        <taxon>Oligohymenophorea</taxon>
        <taxon>Peniculida</taxon>
        <taxon>Parameciidae</taxon>
        <taxon>Paramecium</taxon>
    </lineage>
</organism>
<dbReference type="InterPro" id="IPR003500">
    <property type="entry name" value="RpiB_LacA_LacB"/>
</dbReference>
<comment type="caution">
    <text evidence="1">The sequence shown here is derived from an EMBL/GenBank/DDBJ whole genome shotgun (WGS) entry which is preliminary data.</text>
</comment>
<dbReference type="EMBL" id="CAJJDN010000154">
    <property type="protein sequence ID" value="CAD8124866.1"/>
    <property type="molecule type" value="Genomic_DNA"/>
</dbReference>
<sequence>MNRLLLYASDCGKAEGLLNSFQKYFNVEVIDANYKSIVNEVLQKQTQCVFITENSLKSQIILNKFEKIRAAICYNQYLIQMCREHNDANVIIIPLENISQNVALHFAQGLSVAEFDTKTTPNHQRRVNKLNLVQ</sequence>
<dbReference type="PANTHER" id="PTHR30345:SF0">
    <property type="entry name" value="DNA DAMAGE-REPAIR_TOLERATION PROTEIN DRT102"/>
    <property type="match status" value="1"/>
</dbReference>
<protein>
    <submittedName>
        <fullName evidence="1">Uncharacterized protein</fullName>
    </submittedName>
</protein>